<feature type="compositionally biased region" description="Low complexity" evidence="1">
    <location>
        <begin position="324"/>
        <end position="336"/>
    </location>
</feature>
<dbReference type="SMART" id="SM00355">
    <property type="entry name" value="ZnF_C2H2"/>
    <property type="match status" value="3"/>
</dbReference>
<protein>
    <submittedName>
        <fullName evidence="3">Similar to Nephrocystin-3 acc. no. Q7Z494</fullName>
    </submittedName>
</protein>
<evidence type="ECO:0000259" key="2">
    <source>
        <dbReference type="SMART" id="SM00355"/>
    </source>
</evidence>
<feature type="compositionally biased region" description="Basic and acidic residues" evidence="1">
    <location>
        <begin position="544"/>
        <end position="563"/>
    </location>
</feature>
<feature type="compositionally biased region" description="Basic and acidic residues" evidence="1">
    <location>
        <begin position="241"/>
        <end position="265"/>
    </location>
</feature>
<dbReference type="PANTHER" id="PTHR35391">
    <property type="entry name" value="C2H2-TYPE DOMAIN-CONTAINING PROTEIN-RELATED"/>
    <property type="match status" value="1"/>
</dbReference>
<organism evidence="3 4">
    <name type="scientific">Pyronema omphalodes (strain CBS 100304)</name>
    <name type="common">Pyronema confluens</name>
    <dbReference type="NCBI Taxonomy" id="1076935"/>
    <lineage>
        <taxon>Eukaryota</taxon>
        <taxon>Fungi</taxon>
        <taxon>Dikarya</taxon>
        <taxon>Ascomycota</taxon>
        <taxon>Pezizomycotina</taxon>
        <taxon>Pezizomycetes</taxon>
        <taxon>Pezizales</taxon>
        <taxon>Pyronemataceae</taxon>
        <taxon>Pyronema</taxon>
    </lineage>
</organism>
<accession>U4LJ27</accession>
<dbReference type="Pfam" id="PF13424">
    <property type="entry name" value="TPR_12"/>
    <property type="match status" value="1"/>
</dbReference>
<sequence length="808" mass="92749">MASRQDTRLISALYWKCVSSFLLLVDHLKKNGEVPEKLRGAIGQFRVWAENAGAHRQGKMSLDHRLREATRFSSRVKDLLANLDDVVVETFGIISGRLKRPEYEDCDSENGDIPETDPDTVGEKEGGDKPNDSEEVDKQKEPEEQKEEEQKDDIDLAADEILHSISSLFRLTVVIQNLSSRDRLERMEKIDVKHFEGNDISHVRDKFPLTQEGGYLAERLGKANTKRRQLLKYNEQHHEKIVGKRSHEIRDPDPGDEAPGHDRTESMASWAPDNYYFEVASTANRTEITTVDEMGPFMPAQAYNAHNVDTGEYDDDTRSETGLSQTSYASSSASTSETNKLHVPNPPNNYDGTEFICQYCFKALVNLTDRTVWRKHVFRDIRPYVCTFKDCRQGSHTFEKRHDWFYHERDLHRREWVCELCNTGIFKSSKCFRDHLLEQHRPQGVSNDQVNVWVDQGERAAESPQICPICGETPSAKTFQRHLGRHMEQIALFILPRSGEEDDEGEKEDDENEEENEESDDDGKDEDVDEEVKEEEKAEDLEDKQERKEDHENKDAKEQKQDTADQETQSLEQGPEEHPDTLASMQSLAVTYKKLGGRLKEVQELEEKVLEVRRRTLGVEHPDTLRSMQSLAATYTELGGRLKDAQELQEKVLEVRMCTLGEEHPDTLSSMQNLAATYTELGGRLQDAQELEEKVLEVRMCTLGVEHPDTLSSMQNLAATYKKLGGRLKEVQELEEKVLEGRRRMLGEEHPDTLRGMQNLALTLYDMERPEEAISLMEKAACSYVQIYGSDHSETKDAERLAKRWKDR</sequence>
<feature type="region of interest" description="Disordered" evidence="1">
    <location>
        <begin position="241"/>
        <end position="267"/>
    </location>
</feature>
<feature type="domain" description="C2H2-type" evidence="2">
    <location>
        <begin position="384"/>
        <end position="412"/>
    </location>
</feature>
<dbReference type="OMA" id="VLEVRMC"/>
<dbReference type="InterPro" id="IPR058925">
    <property type="entry name" value="zf-C2H2_AcuF"/>
</dbReference>
<evidence type="ECO:0000256" key="1">
    <source>
        <dbReference type="SAM" id="MobiDB-lite"/>
    </source>
</evidence>
<feature type="non-terminal residue" evidence="3">
    <location>
        <position position="808"/>
    </location>
</feature>
<feature type="compositionally biased region" description="Acidic residues" evidence="1">
    <location>
        <begin position="104"/>
        <end position="120"/>
    </location>
</feature>
<feature type="compositionally biased region" description="Basic and acidic residues" evidence="1">
    <location>
        <begin position="121"/>
        <end position="143"/>
    </location>
</feature>
<feature type="region of interest" description="Disordered" evidence="1">
    <location>
        <begin position="495"/>
        <end position="582"/>
    </location>
</feature>
<keyword evidence="4" id="KW-1185">Reference proteome</keyword>
<dbReference type="OrthoDB" id="6133115at2759"/>
<gene>
    <name evidence="3" type="ORF">PCON_03546</name>
</gene>
<dbReference type="PANTHER" id="PTHR35391:SF7">
    <property type="entry name" value="C2H2-TYPE DOMAIN-CONTAINING PROTEIN"/>
    <property type="match status" value="1"/>
</dbReference>
<reference evidence="3 4" key="1">
    <citation type="journal article" date="2013" name="PLoS Genet.">
        <title>The genome and development-dependent transcriptomes of Pyronema confluens: a window into fungal evolution.</title>
        <authorList>
            <person name="Traeger S."/>
            <person name="Altegoer F."/>
            <person name="Freitag M."/>
            <person name="Gabaldon T."/>
            <person name="Kempken F."/>
            <person name="Kumar A."/>
            <person name="Marcet-Houben M."/>
            <person name="Poggeler S."/>
            <person name="Stajich J.E."/>
            <person name="Nowrousian M."/>
        </authorList>
    </citation>
    <scope>NUCLEOTIDE SEQUENCE [LARGE SCALE GENOMIC DNA]</scope>
    <source>
        <strain evidence="4">CBS 100304</strain>
        <tissue evidence="3">Vegetative mycelium</tissue>
    </source>
</reference>
<feature type="region of interest" description="Disordered" evidence="1">
    <location>
        <begin position="308"/>
        <end position="345"/>
    </location>
</feature>
<dbReference type="STRING" id="1076935.U4LJ27"/>
<dbReference type="Pfam" id="PF13374">
    <property type="entry name" value="TPR_10"/>
    <property type="match status" value="3"/>
</dbReference>
<feature type="domain" description="C2H2-type" evidence="2">
    <location>
        <begin position="416"/>
        <end position="440"/>
    </location>
</feature>
<proteinExistence type="predicted"/>
<dbReference type="InterPro" id="IPR011990">
    <property type="entry name" value="TPR-like_helical_dom_sf"/>
</dbReference>
<dbReference type="eggNOG" id="KOG1840">
    <property type="taxonomic scope" value="Eukaryota"/>
</dbReference>
<feature type="compositionally biased region" description="Acidic residues" evidence="1">
    <location>
        <begin position="144"/>
        <end position="153"/>
    </location>
</feature>
<feature type="compositionally biased region" description="Acidic residues" evidence="1">
    <location>
        <begin position="500"/>
        <end position="543"/>
    </location>
</feature>
<dbReference type="SUPFAM" id="SSF48452">
    <property type="entry name" value="TPR-like"/>
    <property type="match status" value="2"/>
</dbReference>
<name>U4LJ27_PYROM</name>
<dbReference type="EMBL" id="HF936522">
    <property type="protein sequence ID" value="CCX16801.1"/>
    <property type="molecule type" value="Genomic_DNA"/>
</dbReference>
<dbReference type="Proteomes" id="UP000018144">
    <property type="component" value="Unassembled WGS sequence"/>
</dbReference>
<dbReference type="InterPro" id="IPR013087">
    <property type="entry name" value="Znf_C2H2_type"/>
</dbReference>
<dbReference type="AlphaFoldDB" id="U4LJ27"/>
<evidence type="ECO:0000313" key="3">
    <source>
        <dbReference type="EMBL" id="CCX16801.1"/>
    </source>
</evidence>
<dbReference type="Pfam" id="PF26082">
    <property type="entry name" value="zf-C2H2_AcuF"/>
    <property type="match status" value="1"/>
</dbReference>
<feature type="domain" description="C2H2-type" evidence="2">
    <location>
        <begin position="465"/>
        <end position="486"/>
    </location>
</feature>
<dbReference type="Gene3D" id="1.25.40.10">
    <property type="entry name" value="Tetratricopeptide repeat domain"/>
    <property type="match status" value="2"/>
</dbReference>
<evidence type="ECO:0000313" key="4">
    <source>
        <dbReference type="Proteomes" id="UP000018144"/>
    </source>
</evidence>
<feature type="region of interest" description="Disordered" evidence="1">
    <location>
        <begin position="103"/>
        <end position="153"/>
    </location>
</feature>